<gene>
    <name evidence="2" type="ORF">GJB61_16735</name>
</gene>
<sequence>MQRIASLLAAVMVLGMVLAGCSQEQVQKEAGRYKLQSYQDGVMLAQSQGKGLNGRFINEMRHSFAREKIKLTHDMFAEDSRGNISYQFLINSKPSQTITLHVFSSPQMLLNKIPSWYGNEQIAETTTTKTEIYTKDNASLVYTSMGKEKGKYSKKVKALFTNLFERMDTHF</sequence>
<proteinExistence type="predicted"/>
<evidence type="ECO:0000256" key="1">
    <source>
        <dbReference type="SAM" id="SignalP"/>
    </source>
</evidence>
<evidence type="ECO:0000313" key="2">
    <source>
        <dbReference type="EMBL" id="MRN54632.1"/>
    </source>
</evidence>
<dbReference type="RefSeq" id="WP_154119898.1">
    <property type="nucleotide sequence ID" value="NZ_WJXB01000005.1"/>
</dbReference>
<protein>
    <recommendedName>
        <fullName evidence="4">DUF4878 domain-containing protein</fullName>
    </recommendedName>
</protein>
<dbReference type="EMBL" id="WJXB01000005">
    <property type="protein sequence ID" value="MRN54632.1"/>
    <property type="molecule type" value="Genomic_DNA"/>
</dbReference>
<name>A0A7X2H6W4_9BACL</name>
<evidence type="ECO:0000313" key="3">
    <source>
        <dbReference type="Proteomes" id="UP000463051"/>
    </source>
</evidence>
<organism evidence="2 3">
    <name type="scientific">Paenibacillus monticola</name>
    <dbReference type="NCBI Taxonomy" id="2666075"/>
    <lineage>
        <taxon>Bacteria</taxon>
        <taxon>Bacillati</taxon>
        <taxon>Bacillota</taxon>
        <taxon>Bacilli</taxon>
        <taxon>Bacillales</taxon>
        <taxon>Paenibacillaceae</taxon>
        <taxon>Paenibacillus</taxon>
    </lineage>
</organism>
<reference evidence="2 3" key="1">
    <citation type="submission" date="2019-11" db="EMBL/GenBank/DDBJ databases">
        <title>Paenibacillus monticola sp. nov., a novel PGPR strain isolated from mountain sample in China.</title>
        <authorList>
            <person name="Zhao Q."/>
            <person name="Li H.-P."/>
            <person name="Zhang J.-L."/>
        </authorList>
    </citation>
    <scope>NUCLEOTIDE SEQUENCE [LARGE SCALE GENOMIC DNA]</scope>
    <source>
        <strain evidence="2 3">LC-T2</strain>
    </source>
</reference>
<feature type="signal peptide" evidence="1">
    <location>
        <begin position="1"/>
        <end position="19"/>
    </location>
</feature>
<evidence type="ECO:0008006" key="4">
    <source>
        <dbReference type="Google" id="ProtNLM"/>
    </source>
</evidence>
<dbReference type="PROSITE" id="PS51257">
    <property type="entry name" value="PROKAR_LIPOPROTEIN"/>
    <property type="match status" value="1"/>
</dbReference>
<feature type="chain" id="PRO_5038885365" description="DUF4878 domain-containing protein" evidence="1">
    <location>
        <begin position="20"/>
        <end position="171"/>
    </location>
</feature>
<keyword evidence="3" id="KW-1185">Reference proteome</keyword>
<keyword evidence="1" id="KW-0732">Signal</keyword>
<accession>A0A7X2H6W4</accession>
<dbReference type="AlphaFoldDB" id="A0A7X2H6W4"/>
<comment type="caution">
    <text evidence="2">The sequence shown here is derived from an EMBL/GenBank/DDBJ whole genome shotgun (WGS) entry which is preliminary data.</text>
</comment>
<dbReference type="Proteomes" id="UP000463051">
    <property type="component" value="Unassembled WGS sequence"/>
</dbReference>